<dbReference type="Proteomes" id="UP000005289">
    <property type="component" value="Chromosome"/>
</dbReference>
<dbReference type="InterPro" id="IPR006076">
    <property type="entry name" value="FAD-dep_OxRdtase"/>
</dbReference>
<evidence type="ECO:0000256" key="4">
    <source>
        <dbReference type="ARBA" id="ARBA00022827"/>
    </source>
</evidence>
<comment type="cofactor">
    <cofactor evidence="1">
        <name>FAD</name>
        <dbReference type="ChEBI" id="CHEBI:57692"/>
    </cofactor>
</comment>
<evidence type="ECO:0000256" key="2">
    <source>
        <dbReference type="ARBA" id="ARBA00007330"/>
    </source>
</evidence>
<dbReference type="AlphaFoldDB" id="W0DKT6"/>
<keyword evidence="8" id="KW-1185">Reference proteome</keyword>
<dbReference type="PANTHER" id="PTHR11985">
    <property type="entry name" value="GLYCEROL-3-PHOSPHATE DEHYDROGENASE"/>
    <property type="match status" value="1"/>
</dbReference>
<dbReference type="SUPFAM" id="SSF51905">
    <property type="entry name" value="FAD/NAD(P)-binding domain"/>
    <property type="match status" value="1"/>
</dbReference>
<evidence type="ECO:0000313" key="7">
    <source>
        <dbReference type="EMBL" id="AHE97847.1"/>
    </source>
</evidence>
<name>W0DKT6_9GAMM</name>
<feature type="domain" description="FAD dependent oxidoreductase" evidence="6">
    <location>
        <begin position="2"/>
        <end position="346"/>
    </location>
</feature>
<evidence type="ECO:0000313" key="8">
    <source>
        <dbReference type="Proteomes" id="UP000005289"/>
    </source>
</evidence>
<dbReference type="Gene3D" id="3.50.50.60">
    <property type="entry name" value="FAD/NAD(P)-binding domain"/>
    <property type="match status" value="1"/>
</dbReference>
<dbReference type="KEGG" id="tti:THITH_05775"/>
<comment type="similarity">
    <text evidence="2">Belongs to the FAD-dependent glycerol-3-phosphate dehydrogenase family.</text>
</comment>
<dbReference type="Gene3D" id="3.30.9.10">
    <property type="entry name" value="D-Amino Acid Oxidase, subunit A, domain 2"/>
    <property type="match status" value="1"/>
</dbReference>
<accession>W0DKT6</accession>
<organism evidence="7 8">
    <name type="scientific">Thioalkalivibrio paradoxus ARh 1</name>
    <dbReference type="NCBI Taxonomy" id="713585"/>
    <lineage>
        <taxon>Bacteria</taxon>
        <taxon>Pseudomonadati</taxon>
        <taxon>Pseudomonadota</taxon>
        <taxon>Gammaproteobacteria</taxon>
        <taxon>Chromatiales</taxon>
        <taxon>Ectothiorhodospiraceae</taxon>
        <taxon>Thioalkalivibrio</taxon>
    </lineage>
</organism>
<dbReference type="HOGENOM" id="CLU_015740_5_0_6"/>
<dbReference type="InterPro" id="IPR000447">
    <property type="entry name" value="G3P_DH_FAD-dep"/>
</dbReference>
<dbReference type="OrthoDB" id="9766796at2"/>
<sequence>MAIVGGGINGLCCAWELARQGHDVELFERGRLMDETSRASSKLLHGGLRYLETLQLRLVREALAERDQWFERAPQWARPLSIVIPIYGHGKRSRWQFGLGLWLYRRLAAHSPHRDYHWLPAEELTAIDPGLNPNGLIGGYRFTDGQMDDQQLGLWVAEQARQAGARLHEQAPVERIDSQGRLWQQGEEARQFDTVVNVAGPWAEQLARNSGLNLTHGLDLVRGSHIVLNRPCHQAYLAEHPQDRRIFFILPWKEGTLLGTTEVRQALDEPIACSDAEAQYLLDAYGNIVQPAATATEIRERFAGLRPLLRSRGNANHASREYTIERTGKAINVLGGKWTTAPALARKLPAIVR</sequence>
<keyword evidence="3" id="KW-0285">Flavoprotein</keyword>
<protein>
    <submittedName>
        <fullName evidence="7">FAD-dependent oxidoreductase</fullName>
    </submittedName>
</protein>
<reference evidence="7 8" key="1">
    <citation type="submission" date="2013-12" db="EMBL/GenBank/DDBJ databases">
        <authorList>
            <consortium name="DOE Joint Genome Institute"/>
            <person name="Muyzer G."/>
            <person name="Huntemann M."/>
            <person name="Han J."/>
            <person name="Chen A."/>
            <person name="Kyrpides N."/>
            <person name="Mavromatis K."/>
            <person name="Markowitz V."/>
            <person name="Palaniappan K."/>
            <person name="Ivanova N."/>
            <person name="Schaumberg A."/>
            <person name="Pati A."/>
            <person name="Liolios K."/>
            <person name="Nordberg H.P."/>
            <person name="Cantor M.N."/>
            <person name="Hua S.X."/>
            <person name="Woyke T."/>
        </authorList>
    </citation>
    <scope>NUCLEOTIDE SEQUENCE [LARGE SCALE GENOMIC DNA]</scope>
    <source>
        <strain evidence="7 8">ARh 1</strain>
    </source>
</reference>
<keyword evidence="4" id="KW-0274">FAD</keyword>
<gene>
    <name evidence="7" type="ORF">THITH_05775</name>
</gene>
<evidence type="ECO:0000256" key="1">
    <source>
        <dbReference type="ARBA" id="ARBA00001974"/>
    </source>
</evidence>
<keyword evidence="5" id="KW-0560">Oxidoreductase</keyword>
<evidence type="ECO:0000256" key="3">
    <source>
        <dbReference type="ARBA" id="ARBA00022630"/>
    </source>
</evidence>
<dbReference type="EMBL" id="CP007029">
    <property type="protein sequence ID" value="AHE97847.1"/>
    <property type="molecule type" value="Genomic_DNA"/>
</dbReference>
<proteinExistence type="inferred from homology"/>
<dbReference type="GO" id="GO:0004368">
    <property type="term" value="F:glycerol-3-phosphate dehydrogenase (quinone) activity"/>
    <property type="evidence" value="ECO:0007669"/>
    <property type="project" value="InterPro"/>
</dbReference>
<evidence type="ECO:0000256" key="5">
    <source>
        <dbReference type="ARBA" id="ARBA00023002"/>
    </source>
</evidence>
<evidence type="ECO:0000259" key="6">
    <source>
        <dbReference type="Pfam" id="PF01266"/>
    </source>
</evidence>
<dbReference type="PANTHER" id="PTHR11985:SF15">
    <property type="entry name" value="GLYCEROL-3-PHOSPHATE DEHYDROGENASE, MITOCHONDRIAL"/>
    <property type="match status" value="1"/>
</dbReference>
<dbReference type="GO" id="GO:0046168">
    <property type="term" value="P:glycerol-3-phosphate catabolic process"/>
    <property type="evidence" value="ECO:0007669"/>
    <property type="project" value="TreeGrafter"/>
</dbReference>
<dbReference type="InterPro" id="IPR036188">
    <property type="entry name" value="FAD/NAD-bd_sf"/>
</dbReference>
<dbReference type="STRING" id="713585.THITH_05775"/>
<dbReference type="Pfam" id="PF01266">
    <property type="entry name" value="DAO"/>
    <property type="match status" value="1"/>
</dbReference>